<reference evidence="12 13" key="1">
    <citation type="submission" date="2019-11" db="EMBL/GenBank/DDBJ databases">
        <title>Draft Genome Sequence of Plant Growth-Promoting Rhizosphere-Associated Bacteria.</title>
        <authorList>
            <person name="Vasilyev I.Y."/>
            <person name="Radchenko V."/>
            <person name="Ilnitskaya E.V."/>
        </authorList>
    </citation>
    <scope>NUCLEOTIDE SEQUENCE [LARGE SCALE GENOMIC DNA]</scope>
    <source>
        <strain evidence="12 13">VRA_01-1sq_f</strain>
    </source>
</reference>
<keyword evidence="5 12" id="KW-0548">Nucleotidyltransferase</keyword>
<dbReference type="Gene3D" id="3.70.10.10">
    <property type="match status" value="1"/>
</dbReference>
<protein>
    <recommendedName>
        <fullName evidence="9">DNA polymerase III subunit beta</fullName>
    </recommendedName>
</protein>
<evidence type="ECO:0000313" key="12">
    <source>
        <dbReference type="EMBL" id="MSE07401.1"/>
    </source>
</evidence>
<dbReference type="SUPFAM" id="SSF55979">
    <property type="entry name" value="DNA clamp"/>
    <property type="match status" value="2"/>
</dbReference>
<evidence type="ECO:0000256" key="6">
    <source>
        <dbReference type="ARBA" id="ARBA00022705"/>
    </source>
</evidence>
<feature type="domain" description="DNA polymerase III beta sliding clamp central" evidence="11">
    <location>
        <begin position="136"/>
        <end position="217"/>
    </location>
</feature>
<dbReference type="InterPro" id="IPR022634">
    <property type="entry name" value="DNA_polIII_beta_N"/>
</dbReference>
<evidence type="ECO:0000256" key="2">
    <source>
        <dbReference type="ARBA" id="ARBA00010752"/>
    </source>
</evidence>
<dbReference type="Proteomes" id="UP000467635">
    <property type="component" value="Unassembled WGS sequence"/>
</dbReference>
<keyword evidence="7" id="KW-0239">DNA-directed DNA polymerase</keyword>
<dbReference type="PANTHER" id="PTHR30478">
    <property type="entry name" value="DNA POLYMERASE III SUBUNIT BETA"/>
    <property type="match status" value="1"/>
</dbReference>
<accession>A0A7X2MDI1</accession>
<comment type="subcellular location">
    <subcellularLocation>
        <location evidence="1">Cytoplasm</location>
    </subcellularLocation>
</comment>
<dbReference type="Gene3D" id="3.10.150.10">
    <property type="entry name" value="DNA Polymerase III, subunit A, domain 2"/>
    <property type="match status" value="1"/>
</dbReference>
<dbReference type="InterPro" id="IPR046938">
    <property type="entry name" value="DNA_clamp_sf"/>
</dbReference>
<dbReference type="PANTHER" id="PTHR30478:SF0">
    <property type="entry name" value="BETA SLIDING CLAMP"/>
    <property type="match status" value="1"/>
</dbReference>
<comment type="caution">
    <text evidence="12">The sequence shown here is derived from an EMBL/GenBank/DDBJ whole genome shotgun (WGS) entry which is preliminary data.</text>
</comment>
<evidence type="ECO:0000256" key="9">
    <source>
        <dbReference type="ARBA" id="ARBA00033275"/>
    </source>
</evidence>
<feature type="domain" description="DNA polymerase III beta sliding clamp N-terminal" evidence="10">
    <location>
        <begin position="1"/>
        <end position="126"/>
    </location>
</feature>
<dbReference type="GO" id="GO:0006271">
    <property type="term" value="P:DNA strand elongation involved in DNA replication"/>
    <property type="evidence" value="ECO:0007669"/>
    <property type="project" value="TreeGrafter"/>
</dbReference>
<evidence type="ECO:0000259" key="10">
    <source>
        <dbReference type="Pfam" id="PF00712"/>
    </source>
</evidence>
<gene>
    <name evidence="12" type="primary">dnaN</name>
    <name evidence="12" type="ORF">GKC33_01315</name>
</gene>
<dbReference type="GO" id="GO:0003887">
    <property type="term" value="F:DNA-directed DNA polymerase activity"/>
    <property type="evidence" value="ECO:0007669"/>
    <property type="project" value="UniProtKB-KW"/>
</dbReference>
<proteinExistence type="inferred from homology"/>
<dbReference type="GO" id="GO:0003677">
    <property type="term" value="F:DNA binding"/>
    <property type="evidence" value="ECO:0007669"/>
    <property type="project" value="UniProtKB-KW"/>
</dbReference>
<evidence type="ECO:0000256" key="1">
    <source>
        <dbReference type="ARBA" id="ARBA00004496"/>
    </source>
</evidence>
<dbReference type="GO" id="GO:0009360">
    <property type="term" value="C:DNA polymerase III complex"/>
    <property type="evidence" value="ECO:0007669"/>
    <property type="project" value="InterPro"/>
</dbReference>
<evidence type="ECO:0000259" key="11">
    <source>
        <dbReference type="Pfam" id="PF02767"/>
    </source>
</evidence>
<name>A0A7X2MDI1_9LACO</name>
<evidence type="ECO:0000256" key="4">
    <source>
        <dbReference type="ARBA" id="ARBA00022679"/>
    </source>
</evidence>
<evidence type="ECO:0000256" key="7">
    <source>
        <dbReference type="ARBA" id="ARBA00022932"/>
    </source>
</evidence>
<dbReference type="SMART" id="SM00480">
    <property type="entry name" value="POL3Bc"/>
    <property type="match status" value="1"/>
</dbReference>
<evidence type="ECO:0000256" key="8">
    <source>
        <dbReference type="ARBA" id="ARBA00023125"/>
    </source>
</evidence>
<dbReference type="AlphaFoldDB" id="A0A7X2MDI1"/>
<sequence length="218" mass="23786">MKFSIQRASFIKYLNDVQRAISSKTTIDILTGLKMDLSKDALTLTGSNSDISIETIISIADDNAALQIEQEGAVVLPARFFSEIVKKLPEQTMTIEINERFQATITSGSAEFTINGLNAEEYPHLPEIDSKDQLTVPGDILKQVISQTVIAVSNQESRPILTGIHLVIKNGELLAVATDSHRLSQRIIKLSGADDAVYDVIIPGKSLSELSKMISDSD</sequence>
<dbReference type="NCBIfam" id="TIGR00663">
    <property type="entry name" value="dnan"/>
    <property type="match status" value="1"/>
</dbReference>
<dbReference type="GO" id="GO:0005737">
    <property type="term" value="C:cytoplasm"/>
    <property type="evidence" value="ECO:0007669"/>
    <property type="project" value="UniProtKB-SubCell"/>
</dbReference>
<dbReference type="Pfam" id="PF02767">
    <property type="entry name" value="DNA_pol3_beta_2"/>
    <property type="match status" value="1"/>
</dbReference>
<dbReference type="Pfam" id="PF00712">
    <property type="entry name" value="DNA_pol3_beta"/>
    <property type="match status" value="1"/>
</dbReference>
<dbReference type="InterPro" id="IPR022637">
    <property type="entry name" value="DNA_polIII_beta_cen"/>
</dbReference>
<dbReference type="CDD" id="cd00140">
    <property type="entry name" value="beta_clamp"/>
    <property type="match status" value="1"/>
</dbReference>
<keyword evidence="4 12" id="KW-0808">Transferase</keyword>
<dbReference type="InterPro" id="IPR001001">
    <property type="entry name" value="DNA_polIII_beta"/>
</dbReference>
<dbReference type="GO" id="GO:0008408">
    <property type="term" value="F:3'-5' exonuclease activity"/>
    <property type="evidence" value="ECO:0007669"/>
    <property type="project" value="InterPro"/>
</dbReference>
<dbReference type="EMBL" id="WKKX01000023">
    <property type="protein sequence ID" value="MSE07401.1"/>
    <property type="molecule type" value="Genomic_DNA"/>
</dbReference>
<evidence type="ECO:0000313" key="13">
    <source>
        <dbReference type="Proteomes" id="UP000467635"/>
    </source>
</evidence>
<feature type="non-terminal residue" evidence="12">
    <location>
        <position position="218"/>
    </location>
</feature>
<organism evidence="12 13">
    <name type="scientific">Ligilactobacillus salivarius</name>
    <dbReference type="NCBI Taxonomy" id="1624"/>
    <lineage>
        <taxon>Bacteria</taxon>
        <taxon>Bacillati</taxon>
        <taxon>Bacillota</taxon>
        <taxon>Bacilli</taxon>
        <taxon>Lactobacillales</taxon>
        <taxon>Lactobacillaceae</taxon>
        <taxon>Ligilactobacillus</taxon>
    </lineage>
</organism>
<keyword evidence="6" id="KW-0235">DNA replication</keyword>
<keyword evidence="3" id="KW-0963">Cytoplasm</keyword>
<evidence type="ECO:0000256" key="5">
    <source>
        <dbReference type="ARBA" id="ARBA00022695"/>
    </source>
</evidence>
<comment type="similarity">
    <text evidence="2">Belongs to the beta sliding clamp family.</text>
</comment>
<keyword evidence="8" id="KW-0238">DNA-binding</keyword>
<evidence type="ECO:0000256" key="3">
    <source>
        <dbReference type="ARBA" id="ARBA00022490"/>
    </source>
</evidence>